<evidence type="ECO:0000313" key="5">
    <source>
        <dbReference type="Proteomes" id="UP001431209"/>
    </source>
</evidence>
<name>A0AAW2ZKB1_9EUKA</name>
<dbReference type="InterPro" id="IPR000086">
    <property type="entry name" value="NUDIX_hydrolase_dom"/>
</dbReference>
<dbReference type="PROSITE" id="PS51462">
    <property type="entry name" value="NUDIX"/>
    <property type="match status" value="1"/>
</dbReference>
<comment type="similarity">
    <text evidence="1">Belongs to the Nudix hydrolase family.</text>
</comment>
<dbReference type="AlphaFoldDB" id="A0AAW2ZKB1"/>
<dbReference type="Pfam" id="PF00293">
    <property type="entry name" value="NUDIX"/>
    <property type="match status" value="1"/>
</dbReference>
<dbReference type="GO" id="GO:0047631">
    <property type="term" value="F:ADP-ribose diphosphatase activity"/>
    <property type="evidence" value="ECO:0007669"/>
    <property type="project" value="TreeGrafter"/>
</dbReference>
<proteinExistence type="inferred from homology"/>
<dbReference type="CDD" id="cd04670">
    <property type="entry name" value="NUDIX_ASFGF2_Nudt6"/>
    <property type="match status" value="1"/>
</dbReference>
<feature type="domain" description="Nudix hydrolase" evidence="3">
    <location>
        <begin position="115"/>
        <end position="256"/>
    </location>
</feature>
<sequence length="280" mass="32054">MHLIRRAFGVERALPLLGKSDVFKGLTIDLSDNIHSKVLKDPRSFQASLKRTIEDNTKEGTKGLWLKIPIEQSELVPIATKLGFEYHHAERNYVMMTSWLPDVSKHPNKLPRCPQHFIGAGGAAIDVENRQILLITERTEFFPSSGEKIDHWKIPGGQLDDPDESIGDCAVREVYEETGVKTEFKAVLSFRHLHNFRFEKSDIYFICLLSPIDKTLNPDPVEIDKCQWVSLDEYFAMDKLRPVQKAAMNSVKEYIKDPNKCLKTYDVSPSPIHRGLMYKV</sequence>
<reference evidence="4 5" key="1">
    <citation type="submission" date="2024-03" db="EMBL/GenBank/DDBJ databases">
        <title>The Acrasis kona genome and developmental transcriptomes reveal deep origins of eukaryotic multicellular pathways.</title>
        <authorList>
            <person name="Sheikh S."/>
            <person name="Fu C.-J."/>
            <person name="Brown M.W."/>
            <person name="Baldauf S.L."/>
        </authorList>
    </citation>
    <scope>NUCLEOTIDE SEQUENCE [LARGE SCALE GENOMIC DNA]</scope>
    <source>
        <strain evidence="4 5">ATCC MYA-3509</strain>
    </source>
</reference>
<dbReference type="InterPro" id="IPR040618">
    <property type="entry name" value="Pre-Nudix"/>
</dbReference>
<dbReference type="InterPro" id="IPR003293">
    <property type="entry name" value="Nudix_hydrolase6-like"/>
</dbReference>
<keyword evidence="5" id="KW-1185">Reference proteome</keyword>
<evidence type="ECO:0000259" key="3">
    <source>
        <dbReference type="PROSITE" id="PS51462"/>
    </source>
</evidence>
<gene>
    <name evidence="4" type="ORF">AKO1_009032</name>
</gene>
<dbReference type="Proteomes" id="UP001431209">
    <property type="component" value="Unassembled WGS sequence"/>
</dbReference>
<dbReference type="Gene3D" id="3.90.79.10">
    <property type="entry name" value="Nucleoside Triphosphate Pyrophosphohydrolase"/>
    <property type="match status" value="1"/>
</dbReference>
<protein>
    <submittedName>
        <fullName evidence="4">Nudix hydrolase</fullName>
    </submittedName>
</protein>
<dbReference type="GO" id="GO:0051287">
    <property type="term" value="F:NAD binding"/>
    <property type="evidence" value="ECO:0007669"/>
    <property type="project" value="TreeGrafter"/>
</dbReference>
<dbReference type="InterPro" id="IPR015797">
    <property type="entry name" value="NUDIX_hydrolase-like_dom_sf"/>
</dbReference>
<comment type="caution">
    <text evidence="4">The sequence shown here is derived from an EMBL/GenBank/DDBJ whole genome shotgun (WGS) entry which is preliminary data.</text>
</comment>
<dbReference type="SUPFAM" id="SSF55811">
    <property type="entry name" value="Nudix"/>
    <property type="match status" value="1"/>
</dbReference>
<dbReference type="EMBL" id="JAOPGA020001514">
    <property type="protein sequence ID" value="KAL0489119.1"/>
    <property type="molecule type" value="Genomic_DNA"/>
</dbReference>
<evidence type="ECO:0000256" key="2">
    <source>
        <dbReference type="ARBA" id="ARBA00022801"/>
    </source>
</evidence>
<dbReference type="PRINTS" id="PR01356">
    <property type="entry name" value="GFGPROTEIN"/>
</dbReference>
<dbReference type="PANTHER" id="PTHR13994:SF13">
    <property type="entry name" value="FI03680P"/>
    <property type="match status" value="1"/>
</dbReference>
<evidence type="ECO:0000313" key="4">
    <source>
        <dbReference type="EMBL" id="KAL0489119.1"/>
    </source>
</evidence>
<keyword evidence="2 4" id="KW-0378">Hydrolase</keyword>
<dbReference type="PANTHER" id="PTHR13994">
    <property type="entry name" value="NUDIX HYDROLASE RELATED"/>
    <property type="match status" value="1"/>
</dbReference>
<evidence type="ECO:0000256" key="1">
    <source>
        <dbReference type="ARBA" id="ARBA00005582"/>
    </source>
</evidence>
<dbReference type="GO" id="GO:0035529">
    <property type="term" value="F:NADH pyrophosphatase activity"/>
    <property type="evidence" value="ECO:0007669"/>
    <property type="project" value="TreeGrafter"/>
</dbReference>
<dbReference type="Gene3D" id="3.40.630.30">
    <property type="match status" value="1"/>
</dbReference>
<organism evidence="4 5">
    <name type="scientific">Acrasis kona</name>
    <dbReference type="NCBI Taxonomy" id="1008807"/>
    <lineage>
        <taxon>Eukaryota</taxon>
        <taxon>Discoba</taxon>
        <taxon>Heterolobosea</taxon>
        <taxon>Tetramitia</taxon>
        <taxon>Eutetramitia</taxon>
        <taxon>Acrasidae</taxon>
        <taxon>Acrasis</taxon>
    </lineage>
</organism>
<accession>A0AAW2ZKB1</accession>
<dbReference type="Pfam" id="PF18290">
    <property type="entry name" value="Nudix_hydro"/>
    <property type="match status" value="1"/>
</dbReference>